<accession>A0ABI7YQ72</accession>
<sequence>MNRHFSKEDIQIANRYIKDCSTSSIIREIQIKIIVRYHLIPVGMAVIKKTGDTSVGKDMEKESLCIIGGNVNWFCHCGKQLGFPKNLKNKLSYDLAIPFLGIYLKEIETGYQKYLNSHVYCSIIHNSQDMKTT</sequence>
<evidence type="ECO:0000313" key="1">
    <source>
        <dbReference type="Ensembl" id="ENSFCTP00005036998.1"/>
    </source>
</evidence>
<protein>
    <submittedName>
        <fullName evidence="1">Uncharacterized protein</fullName>
    </submittedName>
</protein>
<organism evidence="1 2">
    <name type="scientific">Felis catus</name>
    <name type="common">Cat</name>
    <name type="synonym">Felis silvestris catus</name>
    <dbReference type="NCBI Taxonomy" id="9685"/>
    <lineage>
        <taxon>Eukaryota</taxon>
        <taxon>Metazoa</taxon>
        <taxon>Chordata</taxon>
        <taxon>Craniata</taxon>
        <taxon>Vertebrata</taxon>
        <taxon>Euteleostomi</taxon>
        <taxon>Mammalia</taxon>
        <taxon>Eutheria</taxon>
        <taxon>Laurasiatheria</taxon>
        <taxon>Carnivora</taxon>
        <taxon>Feliformia</taxon>
        <taxon>Felidae</taxon>
        <taxon>Felinae</taxon>
        <taxon>Felis</taxon>
    </lineage>
</organism>
<dbReference type="Proteomes" id="UP000823872">
    <property type="component" value="Chromosome B2"/>
</dbReference>
<dbReference type="GeneTree" id="ENSGT01030000240201"/>
<proteinExistence type="predicted"/>
<reference evidence="1" key="2">
    <citation type="submission" date="2025-08" db="UniProtKB">
        <authorList>
            <consortium name="Ensembl"/>
        </authorList>
    </citation>
    <scope>IDENTIFICATION</scope>
    <source>
        <strain evidence="1">breed Abyssinian</strain>
    </source>
</reference>
<evidence type="ECO:0000313" key="2">
    <source>
        <dbReference type="Proteomes" id="UP000823872"/>
    </source>
</evidence>
<name>A0ABI7YQ72_FELCA</name>
<keyword evidence="2" id="KW-1185">Reference proteome</keyword>
<reference evidence="1 2" key="1">
    <citation type="submission" date="2021-02" db="EMBL/GenBank/DDBJ databases">
        <title>Safari Cat Assemblies.</title>
        <authorList>
            <person name="Bredemeyer K.R."/>
            <person name="Murphy W.J."/>
        </authorList>
    </citation>
    <scope>NUCLEOTIDE SEQUENCE [LARGE SCALE GENOMIC DNA]</scope>
</reference>
<dbReference type="Ensembl" id="ENSFCTT00005050700.1">
    <property type="protein sequence ID" value="ENSFCTP00005036998.1"/>
    <property type="gene ID" value="ENSFCTG00005017633.1"/>
</dbReference>
<reference evidence="1" key="3">
    <citation type="submission" date="2025-09" db="UniProtKB">
        <authorList>
            <consortium name="Ensembl"/>
        </authorList>
    </citation>
    <scope>IDENTIFICATION</scope>
    <source>
        <strain evidence="1">breed Abyssinian</strain>
    </source>
</reference>